<evidence type="ECO:0000313" key="1">
    <source>
        <dbReference type="EMBL" id="MBC8334797.1"/>
    </source>
</evidence>
<dbReference type="EMBL" id="JACNJN010000080">
    <property type="protein sequence ID" value="MBC8334797.1"/>
    <property type="molecule type" value="Genomic_DNA"/>
</dbReference>
<proteinExistence type="predicted"/>
<name>A0A8J6TIX6_9CHLR</name>
<accession>A0A8J6TIX6</accession>
<evidence type="ECO:0000313" key="2">
    <source>
        <dbReference type="Proteomes" id="UP000614469"/>
    </source>
</evidence>
<organism evidence="1 2">
    <name type="scientific">Candidatus Desulfolinea nitratireducens</name>
    <dbReference type="NCBI Taxonomy" id="2841698"/>
    <lineage>
        <taxon>Bacteria</taxon>
        <taxon>Bacillati</taxon>
        <taxon>Chloroflexota</taxon>
        <taxon>Anaerolineae</taxon>
        <taxon>Anaerolineales</taxon>
        <taxon>Anaerolineales incertae sedis</taxon>
        <taxon>Candidatus Desulfolinea</taxon>
    </lineage>
</organism>
<protein>
    <submittedName>
        <fullName evidence="1">Uncharacterized protein</fullName>
    </submittedName>
</protein>
<sequence>MVLKPGESTTIKSTVFMMHEGMDGPHDFAVHLKTNDPAQSDKIVTVLSNWIP</sequence>
<dbReference type="AlphaFoldDB" id="A0A8J6TIX6"/>
<comment type="caution">
    <text evidence="1">The sequence shown here is derived from an EMBL/GenBank/DDBJ whole genome shotgun (WGS) entry which is preliminary data.</text>
</comment>
<gene>
    <name evidence="1" type="ORF">H8E29_05995</name>
</gene>
<dbReference type="Proteomes" id="UP000614469">
    <property type="component" value="Unassembled WGS sequence"/>
</dbReference>
<reference evidence="1 2" key="1">
    <citation type="submission" date="2020-08" db="EMBL/GenBank/DDBJ databases">
        <title>Bridging the membrane lipid divide: bacteria of the FCB group superphylum have the potential to synthesize archaeal ether lipids.</title>
        <authorList>
            <person name="Villanueva L."/>
            <person name="Von Meijenfeldt F.A.B."/>
            <person name="Westbye A.B."/>
            <person name="Yadav S."/>
            <person name="Hopmans E.C."/>
            <person name="Dutilh B.E."/>
            <person name="Sinninghe Damste J.S."/>
        </authorList>
    </citation>
    <scope>NUCLEOTIDE SEQUENCE [LARGE SCALE GENOMIC DNA]</scope>
    <source>
        <strain evidence="1">NIOZ-UU36</strain>
    </source>
</reference>